<comment type="caution">
    <text evidence="2">The sequence shown here is derived from an EMBL/GenBank/DDBJ whole genome shotgun (WGS) entry which is preliminary data.</text>
</comment>
<dbReference type="AlphaFoldDB" id="A0A147K6V1"/>
<feature type="transmembrane region" description="Helical" evidence="1">
    <location>
        <begin position="123"/>
        <end position="143"/>
    </location>
</feature>
<keyword evidence="3" id="KW-1185">Reference proteome</keyword>
<dbReference type="EMBL" id="LDYG01000033">
    <property type="protein sequence ID" value="KUP05767.1"/>
    <property type="molecule type" value="Genomic_DNA"/>
</dbReference>
<feature type="transmembrane region" description="Helical" evidence="1">
    <location>
        <begin position="40"/>
        <end position="60"/>
    </location>
</feature>
<reference evidence="2 3" key="1">
    <citation type="journal article" date="2016" name="Front. Microbiol.">
        <title>Microevolution Analysis of Bacillus coahuilensis Unveils Differences in Phosphorus Acquisition Strategies and Their Regulation.</title>
        <authorList>
            <person name="Gomez-Lunar Z."/>
            <person name="Hernandez-Gonzalez I."/>
            <person name="Rodriguez-Torres M.D."/>
            <person name="Souza V."/>
            <person name="Olmedo-Alvarez G."/>
        </authorList>
    </citation>
    <scope>NUCLEOTIDE SEQUENCE [LARGE SCALE GENOMIC DNA]</scope>
    <source>
        <strain evidence="3">p1.1.43</strain>
    </source>
</reference>
<protein>
    <submittedName>
        <fullName evidence="2">Uncharacterized protein</fullName>
    </submittedName>
</protein>
<sequence length="147" mass="17036">MNDSRYITYNSILLLAIFPLSLVGYYLAVNNEAMFVLYEWILAILVVSLLFLSFVGMVNIKTKQKWIMAAFLAFTIQFSALCLFLGPFTFYSAYYVYYGLAFVSLAIYLLTIRKVDRMRYIPISFTFLTTITILYMMVTQSLWGASF</sequence>
<organism evidence="2 3">
    <name type="scientific">Bacillus coahuilensis p1.1.43</name>
    <dbReference type="NCBI Taxonomy" id="1150625"/>
    <lineage>
        <taxon>Bacteria</taxon>
        <taxon>Bacillati</taxon>
        <taxon>Bacillota</taxon>
        <taxon>Bacilli</taxon>
        <taxon>Bacillales</taxon>
        <taxon>Bacillaceae</taxon>
        <taxon>Bacillus</taxon>
    </lineage>
</organism>
<accession>A0A147K6V1</accession>
<feature type="transmembrane region" description="Helical" evidence="1">
    <location>
        <begin position="67"/>
        <end position="88"/>
    </location>
</feature>
<evidence type="ECO:0000313" key="3">
    <source>
        <dbReference type="Proteomes" id="UP000074108"/>
    </source>
</evidence>
<keyword evidence="1" id="KW-0812">Transmembrane</keyword>
<keyword evidence="1" id="KW-0472">Membrane</keyword>
<dbReference type="OrthoDB" id="2453278at2"/>
<gene>
    <name evidence="2" type="ORF">Q75_11320</name>
</gene>
<evidence type="ECO:0000313" key="2">
    <source>
        <dbReference type="EMBL" id="KUP05767.1"/>
    </source>
</evidence>
<name>A0A147K6V1_9BACI</name>
<proteinExistence type="predicted"/>
<feature type="transmembrane region" description="Helical" evidence="1">
    <location>
        <begin position="94"/>
        <end position="111"/>
    </location>
</feature>
<keyword evidence="1" id="KW-1133">Transmembrane helix</keyword>
<feature type="transmembrane region" description="Helical" evidence="1">
    <location>
        <begin position="7"/>
        <end position="28"/>
    </location>
</feature>
<dbReference type="PATRIC" id="fig|1150625.3.peg.2407"/>
<evidence type="ECO:0000256" key="1">
    <source>
        <dbReference type="SAM" id="Phobius"/>
    </source>
</evidence>
<dbReference type="Proteomes" id="UP000074108">
    <property type="component" value="Unassembled WGS sequence"/>
</dbReference>